<dbReference type="Proteomes" id="UP000078534">
    <property type="component" value="Unassembled WGS sequence"/>
</dbReference>
<gene>
    <name evidence="1" type="ORF">A6K24_03610</name>
</gene>
<comment type="caution">
    <text evidence="1">The sequence shown here is derived from an EMBL/GenBank/DDBJ whole genome shotgun (WGS) entry which is preliminary data.</text>
</comment>
<reference evidence="2" key="1">
    <citation type="submission" date="2016-04" db="EMBL/GenBank/DDBJ databases">
        <authorList>
            <person name="Lyu Z."/>
            <person name="Lyu W."/>
        </authorList>
    </citation>
    <scope>NUCLEOTIDE SEQUENCE [LARGE SCALE GENOMIC DNA]</scope>
    <source>
        <strain evidence="2">C44</strain>
    </source>
</reference>
<keyword evidence="2" id="KW-1185">Reference proteome</keyword>
<dbReference type="AlphaFoldDB" id="A0A179T0L0"/>
<proteinExistence type="predicted"/>
<dbReference type="EMBL" id="LWSG01000012">
    <property type="protein sequence ID" value="OAS86609.1"/>
    <property type="molecule type" value="Genomic_DNA"/>
</dbReference>
<protein>
    <submittedName>
        <fullName evidence="1">Pullulanase</fullName>
    </submittedName>
</protein>
<name>A0A179T0L0_9BACI</name>
<dbReference type="RefSeq" id="WP_066330715.1">
    <property type="nucleotide sequence ID" value="NZ_LWSG01000012.1"/>
</dbReference>
<accession>A0A179T0L0</accession>
<organism evidence="1 2">
    <name type="scientific">Metabacillus litoralis</name>
    <dbReference type="NCBI Taxonomy" id="152268"/>
    <lineage>
        <taxon>Bacteria</taxon>
        <taxon>Bacillati</taxon>
        <taxon>Bacillota</taxon>
        <taxon>Bacilli</taxon>
        <taxon>Bacillales</taxon>
        <taxon>Bacillaceae</taxon>
        <taxon>Metabacillus</taxon>
    </lineage>
</organism>
<dbReference type="InterPro" id="IPR045424">
    <property type="entry name" value="DUF6509"/>
</dbReference>
<sequence>MNIIDSTIEKLEDPFSILTGDRYEIFLTLDIDEEDELYSENGIRLKLIFAVEAEKTKIAQYDFIEKTTDRFLDFALEEEEEKEVEQYCQQLVEQL</sequence>
<dbReference type="STRING" id="152268.A6K24_03610"/>
<evidence type="ECO:0000313" key="2">
    <source>
        <dbReference type="Proteomes" id="UP000078534"/>
    </source>
</evidence>
<dbReference type="Pfam" id="PF20119">
    <property type="entry name" value="DUF6509"/>
    <property type="match status" value="1"/>
</dbReference>
<dbReference type="OrthoDB" id="2736409at2"/>
<evidence type="ECO:0000313" key="1">
    <source>
        <dbReference type="EMBL" id="OAS86609.1"/>
    </source>
</evidence>